<protein>
    <submittedName>
        <fullName evidence="1">Uncharacterized protein</fullName>
    </submittedName>
</protein>
<proteinExistence type="predicted"/>
<reference evidence="1" key="1">
    <citation type="submission" date="2022-07" db="EMBL/GenBank/DDBJ databases">
        <title>Phylogenomic reconstructions and comparative analyses of Kickxellomycotina fungi.</title>
        <authorList>
            <person name="Reynolds N.K."/>
            <person name="Stajich J.E."/>
            <person name="Barry K."/>
            <person name="Grigoriev I.V."/>
            <person name="Crous P."/>
            <person name="Smith M.E."/>
        </authorList>
    </citation>
    <scope>NUCLEOTIDE SEQUENCE</scope>
    <source>
        <strain evidence="1">NRRL 5244</strain>
    </source>
</reference>
<dbReference type="EMBL" id="JANBPW010000192">
    <property type="protein sequence ID" value="KAJ1950496.1"/>
    <property type="molecule type" value="Genomic_DNA"/>
</dbReference>
<keyword evidence="2" id="KW-1185">Reference proteome</keyword>
<dbReference type="Proteomes" id="UP001150603">
    <property type="component" value="Unassembled WGS sequence"/>
</dbReference>
<evidence type="ECO:0000313" key="1">
    <source>
        <dbReference type="EMBL" id="KAJ1950496.1"/>
    </source>
</evidence>
<gene>
    <name evidence="1" type="ORF">FBU59_000651</name>
</gene>
<sequence>MSAGDINNLDEARKLAHQFPDASATLLDLNDSSKLDSLVKDHDVLVSLVPAPLHPQLAECAIQHGKHMVTASYISPEMQKLNDRARSSNVTILNEIGLDPGIDHCSAMKIIDEAKAANGTIKSFISWCGGLTAPEDSGNQLGYKFSWSPRGVMTAGLNAAKFKANGQLKNIASGSLFQNRFANVPLLPGFAFEGLANRDSLQYADIYGLDLDKMDTMFRGTLRFQGYSELLDCFLRLGLLDLSASSKVDASSRFAFLQHVLGCPGVESMETIVEAISRKLGVSVADPLIGRLLLSLEELGMLPGQQSEPLRAPTALDALSAILQKSLVYGPGERDLVCLHHEFGIERDDGLYEVRNSSLVVYGDAKSGVTAMARTVGVPAAIATRLLLEGKVSQHGTIRPTTPEIYNPLLERLEKTGVVFNEHSRYGIHNSLQRRMAW</sequence>
<evidence type="ECO:0000313" key="2">
    <source>
        <dbReference type="Proteomes" id="UP001150603"/>
    </source>
</evidence>
<organism evidence="1 2">
    <name type="scientific">Linderina macrospora</name>
    <dbReference type="NCBI Taxonomy" id="4868"/>
    <lineage>
        <taxon>Eukaryota</taxon>
        <taxon>Fungi</taxon>
        <taxon>Fungi incertae sedis</taxon>
        <taxon>Zoopagomycota</taxon>
        <taxon>Kickxellomycotina</taxon>
        <taxon>Kickxellomycetes</taxon>
        <taxon>Kickxellales</taxon>
        <taxon>Kickxellaceae</taxon>
        <taxon>Linderina</taxon>
    </lineage>
</organism>
<accession>A0ACC1JGL0</accession>
<comment type="caution">
    <text evidence="1">The sequence shown here is derived from an EMBL/GenBank/DDBJ whole genome shotgun (WGS) entry which is preliminary data.</text>
</comment>
<name>A0ACC1JGL0_9FUNG</name>